<feature type="region of interest" description="Disordered" evidence="10">
    <location>
        <begin position="366"/>
        <end position="405"/>
    </location>
</feature>
<dbReference type="InterPro" id="IPR012338">
    <property type="entry name" value="Beta-lactam/transpept-like"/>
</dbReference>
<evidence type="ECO:0000256" key="6">
    <source>
        <dbReference type="ARBA" id="ARBA00023316"/>
    </source>
</evidence>
<dbReference type="AlphaFoldDB" id="A0A7G9GHI4"/>
<evidence type="ECO:0000256" key="5">
    <source>
        <dbReference type="ARBA" id="ARBA00022984"/>
    </source>
</evidence>
<keyword evidence="4" id="KW-0133">Cell shape</keyword>
<dbReference type="SUPFAM" id="SSF56601">
    <property type="entry name" value="beta-lactamase/transpeptidase-like"/>
    <property type="match status" value="1"/>
</dbReference>
<accession>A0A7G9GHI4</accession>
<dbReference type="Proteomes" id="UP000515860">
    <property type="component" value="Chromosome"/>
</dbReference>
<dbReference type="Gene3D" id="3.40.710.10">
    <property type="entry name" value="DD-peptidase/beta-lactamase superfamily"/>
    <property type="match status" value="1"/>
</dbReference>
<feature type="transmembrane region" description="Helical" evidence="11">
    <location>
        <begin position="410"/>
        <end position="435"/>
    </location>
</feature>
<evidence type="ECO:0000256" key="7">
    <source>
        <dbReference type="PIRSR" id="PIRSR618044-1"/>
    </source>
</evidence>
<evidence type="ECO:0000313" key="15">
    <source>
        <dbReference type="Proteomes" id="UP000515860"/>
    </source>
</evidence>
<dbReference type="RefSeq" id="WP_249329621.1">
    <property type="nucleotide sequence ID" value="NZ_CP060635.1"/>
</dbReference>
<dbReference type="PANTHER" id="PTHR21581:SF6">
    <property type="entry name" value="TRAFFICKING PROTEIN PARTICLE COMPLEX SUBUNIT 12"/>
    <property type="match status" value="1"/>
</dbReference>
<keyword evidence="11" id="KW-0472">Membrane</keyword>
<evidence type="ECO:0000256" key="9">
    <source>
        <dbReference type="RuleBase" id="RU004016"/>
    </source>
</evidence>
<evidence type="ECO:0000256" key="12">
    <source>
        <dbReference type="SAM" id="SignalP"/>
    </source>
</evidence>
<reference evidence="14 15" key="1">
    <citation type="submission" date="2020-08" db="EMBL/GenBank/DDBJ databases">
        <authorList>
            <person name="Liu C."/>
            <person name="Sun Q."/>
        </authorList>
    </citation>
    <scope>NUCLEOTIDE SEQUENCE [LARGE SCALE GENOMIC DNA]</scope>
    <source>
        <strain evidence="14 15">NSJ-29</strain>
    </source>
</reference>
<evidence type="ECO:0000256" key="10">
    <source>
        <dbReference type="SAM" id="MobiDB-lite"/>
    </source>
</evidence>
<keyword evidence="2 12" id="KW-0732">Signal</keyword>
<evidence type="ECO:0000256" key="2">
    <source>
        <dbReference type="ARBA" id="ARBA00022729"/>
    </source>
</evidence>
<keyword evidence="5" id="KW-0573">Peptidoglycan synthesis</keyword>
<dbReference type="EMBL" id="CP060635">
    <property type="protein sequence ID" value="QNM10266.1"/>
    <property type="molecule type" value="Genomic_DNA"/>
</dbReference>
<dbReference type="InterPro" id="IPR018044">
    <property type="entry name" value="Peptidase_S11"/>
</dbReference>
<keyword evidence="14" id="KW-0121">Carboxypeptidase</keyword>
<dbReference type="GO" id="GO:0009252">
    <property type="term" value="P:peptidoglycan biosynthetic process"/>
    <property type="evidence" value="ECO:0007669"/>
    <property type="project" value="UniProtKB-KW"/>
</dbReference>
<feature type="active site" description="Acyl-ester intermediate" evidence="7">
    <location>
        <position position="80"/>
    </location>
</feature>
<keyword evidence="15" id="KW-1185">Reference proteome</keyword>
<dbReference type="GO" id="GO:0008360">
    <property type="term" value="P:regulation of cell shape"/>
    <property type="evidence" value="ECO:0007669"/>
    <property type="project" value="UniProtKB-KW"/>
</dbReference>
<keyword evidence="11" id="KW-1133">Transmembrane helix</keyword>
<protein>
    <submittedName>
        <fullName evidence="14">D-alanyl-D-alanine carboxypeptidase</fullName>
    </submittedName>
</protein>
<name>A0A7G9GHI4_9FIRM</name>
<organism evidence="14 15">
    <name type="scientific">Wansuia hejianensis</name>
    <dbReference type="NCBI Taxonomy" id="2763667"/>
    <lineage>
        <taxon>Bacteria</taxon>
        <taxon>Bacillati</taxon>
        <taxon>Bacillota</taxon>
        <taxon>Clostridia</taxon>
        <taxon>Lachnospirales</taxon>
        <taxon>Lachnospiraceae</taxon>
        <taxon>Wansuia</taxon>
    </lineage>
</organism>
<keyword evidence="11" id="KW-0812">Transmembrane</keyword>
<comment type="similarity">
    <text evidence="1 9">Belongs to the peptidase S11 family.</text>
</comment>
<feature type="domain" description="Peptidase S11 D-alanyl-D-alanine carboxypeptidase A N-terminal" evidence="13">
    <location>
        <begin position="47"/>
        <end position="279"/>
    </location>
</feature>
<evidence type="ECO:0000259" key="13">
    <source>
        <dbReference type="Pfam" id="PF00768"/>
    </source>
</evidence>
<proteinExistence type="inferred from homology"/>
<evidence type="ECO:0000313" key="14">
    <source>
        <dbReference type="EMBL" id="QNM10266.1"/>
    </source>
</evidence>
<evidence type="ECO:0000256" key="1">
    <source>
        <dbReference type="ARBA" id="ARBA00007164"/>
    </source>
</evidence>
<feature type="signal peptide" evidence="12">
    <location>
        <begin position="1"/>
        <end position="27"/>
    </location>
</feature>
<dbReference type="GO" id="GO:0006508">
    <property type="term" value="P:proteolysis"/>
    <property type="evidence" value="ECO:0007669"/>
    <property type="project" value="InterPro"/>
</dbReference>
<keyword evidence="14" id="KW-0645">Protease</keyword>
<dbReference type="Pfam" id="PF00768">
    <property type="entry name" value="Peptidase_S11"/>
    <property type="match status" value="1"/>
</dbReference>
<dbReference type="GO" id="GO:0009002">
    <property type="term" value="F:serine-type D-Ala-D-Ala carboxypeptidase activity"/>
    <property type="evidence" value="ECO:0007669"/>
    <property type="project" value="InterPro"/>
</dbReference>
<sequence>MHKRLKRIICAGTAALVWTLTCVTAWAGVDTAATFQVDSNSWKNWPAGPDIQGDTAVVMELETGAVLYNKGMDAQRYPASITKIMTAMLVLENCDLNGQVTMTETGMADAYSGSSNCLPKLGEVFSVEQCLQMIMIKSANDVSTQVAEYMSGSVQGFADRMNSRAAELGCQNTHFCNASGLENNDHYTSAHDMALIMREALKYDKFREILAMQNVTIPATNMSGERYYETHVQMMVPGNPYYYEGCFGGKTGYTDISKSTLVTCAQRDGITLIGVVMGGIDSNLICDDMKAVLDYGFQNFTKTDASYGCETISGGTAMLPQNVKLESLTAKAEETEEGTLVTYELSNQVVGSAVMTDENYAVFQEKRGVKDSGNQEGEAESESSVVTVSRPTEEKQISDSDEGQGSGTKLAVYIAIAILGILILGGVVLIFLGASKKNNRRKRRR</sequence>
<feature type="active site" evidence="7">
    <location>
        <position position="138"/>
    </location>
</feature>
<keyword evidence="6" id="KW-0961">Cell wall biogenesis/degradation</keyword>
<feature type="binding site" evidence="8">
    <location>
        <position position="250"/>
    </location>
    <ligand>
        <name>substrate</name>
    </ligand>
</feature>
<dbReference type="PRINTS" id="PR00725">
    <property type="entry name" value="DADACBPTASE1"/>
</dbReference>
<evidence type="ECO:0000256" key="3">
    <source>
        <dbReference type="ARBA" id="ARBA00022801"/>
    </source>
</evidence>
<feature type="active site" description="Proton acceptor" evidence="7">
    <location>
        <position position="83"/>
    </location>
</feature>
<dbReference type="InterPro" id="IPR001967">
    <property type="entry name" value="Peptidase_S11_N"/>
</dbReference>
<feature type="chain" id="PRO_5028902688" evidence="12">
    <location>
        <begin position="28"/>
        <end position="445"/>
    </location>
</feature>
<gene>
    <name evidence="14" type="ORF">H9Q79_08385</name>
</gene>
<evidence type="ECO:0000256" key="11">
    <source>
        <dbReference type="SAM" id="Phobius"/>
    </source>
</evidence>
<evidence type="ECO:0000256" key="4">
    <source>
        <dbReference type="ARBA" id="ARBA00022960"/>
    </source>
</evidence>
<evidence type="ECO:0000256" key="8">
    <source>
        <dbReference type="PIRSR" id="PIRSR618044-2"/>
    </source>
</evidence>
<dbReference type="KEGG" id="whj:H9Q79_08385"/>
<keyword evidence="3" id="KW-0378">Hydrolase</keyword>
<dbReference type="PANTHER" id="PTHR21581">
    <property type="entry name" value="D-ALANYL-D-ALANINE CARBOXYPEPTIDASE"/>
    <property type="match status" value="1"/>
</dbReference>
<dbReference type="GO" id="GO:0071555">
    <property type="term" value="P:cell wall organization"/>
    <property type="evidence" value="ECO:0007669"/>
    <property type="project" value="UniProtKB-KW"/>
</dbReference>